<dbReference type="EMBL" id="JBBHLL010000234">
    <property type="protein sequence ID" value="KAK7808630.1"/>
    <property type="molecule type" value="Genomic_DNA"/>
</dbReference>
<gene>
    <name evidence="1" type="ORF">U0070_010029</name>
</gene>
<proteinExistence type="predicted"/>
<reference evidence="1 2" key="1">
    <citation type="journal article" date="2023" name="bioRxiv">
        <title>Conserved and derived expression patterns and positive selection on dental genes reveal complex evolutionary context of ever-growing rodent molars.</title>
        <authorList>
            <person name="Calamari Z.T."/>
            <person name="Song A."/>
            <person name="Cohen E."/>
            <person name="Akter M."/>
            <person name="Roy R.D."/>
            <person name="Hallikas O."/>
            <person name="Christensen M.M."/>
            <person name="Li P."/>
            <person name="Marangoni P."/>
            <person name="Jernvall J."/>
            <person name="Klein O.D."/>
        </authorList>
    </citation>
    <scope>NUCLEOTIDE SEQUENCE [LARGE SCALE GENOMIC DNA]</scope>
    <source>
        <strain evidence="1">V071</strain>
    </source>
</reference>
<evidence type="ECO:0000313" key="1">
    <source>
        <dbReference type="EMBL" id="KAK7808630.1"/>
    </source>
</evidence>
<name>A0AAW0I361_MYOGA</name>
<keyword evidence="2" id="KW-1185">Reference proteome</keyword>
<organism evidence="1 2">
    <name type="scientific">Myodes glareolus</name>
    <name type="common">Bank vole</name>
    <name type="synonym">Clethrionomys glareolus</name>
    <dbReference type="NCBI Taxonomy" id="447135"/>
    <lineage>
        <taxon>Eukaryota</taxon>
        <taxon>Metazoa</taxon>
        <taxon>Chordata</taxon>
        <taxon>Craniata</taxon>
        <taxon>Vertebrata</taxon>
        <taxon>Euteleostomi</taxon>
        <taxon>Mammalia</taxon>
        <taxon>Eutheria</taxon>
        <taxon>Euarchontoglires</taxon>
        <taxon>Glires</taxon>
        <taxon>Rodentia</taxon>
        <taxon>Myomorpha</taxon>
        <taxon>Muroidea</taxon>
        <taxon>Cricetidae</taxon>
        <taxon>Arvicolinae</taxon>
        <taxon>Myodes</taxon>
    </lineage>
</organism>
<dbReference type="AlphaFoldDB" id="A0AAW0I361"/>
<evidence type="ECO:0000313" key="2">
    <source>
        <dbReference type="Proteomes" id="UP001488838"/>
    </source>
</evidence>
<comment type="caution">
    <text evidence="1">The sequence shown here is derived from an EMBL/GenBank/DDBJ whole genome shotgun (WGS) entry which is preliminary data.</text>
</comment>
<protein>
    <submittedName>
        <fullName evidence="1">Uncharacterized protein</fullName>
    </submittedName>
</protein>
<dbReference type="Proteomes" id="UP001488838">
    <property type="component" value="Unassembled WGS sequence"/>
</dbReference>
<sequence length="282" mass="31305">MDSDPSNRFPWHGHAALGAVVLPDTQTREATGAGSRTVATVFSPKGCVESRGCLAGQLVHEAMRGISQDRGCLKILSCLLRGSEPLTGEKKMKRSSSSNSHLAEQGGGVEADKAWKLRSTRELARFQKRRAFCCDLSLGTESKTAVMANGSIWKVSARVCNWPRWFERKKLLNGSRDMCLRAAKKTSRHPLQEFLRLLAERRLGGTEALQNHVEPGNRLRMESSCGAQSLCRCQQPESGFHGRQQQFTLEPAGNHLTSPPYANTGRCPVDEFMSFMEEQFHE</sequence>
<feature type="non-terminal residue" evidence="1">
    <location>
        <position position="282"/>
    </location>
</feature>
<accession>A0AAW0I361</accession>